<evidence type="ECO:0000313" key="1">
    <source>
        <dbReference type="EMBL" id="CAB4265921.1"/>
    </source>
</evidence>
<proteinExistence type="predicted"/>
<sequence length="117" mass="13177">MKNRLSLCDWTFPAAHGVVCLHSASVDSRTTPGDTPVTASVVVKVAGVSEPPRPHSRYWNSDQLLSRQLCYRPPHHVLARAGRRVWKRVGVRHGQFDIVQISFLQSIRHCVHIAMMT</sequence>
<name>A0A6J5TPP0_PRUAR</name>
<dbReference type="Proteomes" id="UP000507222">
    <property type="component" value="Unassembled WGS sequence"/>
</dbReference>
<dbReference type="EMBL" id="CAEKDK010000001">
    <property type="protein sequence ID" value="CAB4265921.1"/>
    <property type="molecule type" value="Genomic_DNA"/>
</dbReference>
<protein>
    <submittedName>
        <fullName evidence="1">Uncharacterized protein</fullName>
    </submittedName>
</protein>
<evidence type="ECO:0000313" key="2">
    <source>
        <dbReference type="Proteomes" id="UP000507222"/>
    </source>
</evidence>
<reference evidence="1 2" key="1">
    <citation type="submission" date="2020-05" db="EMBL/GenBank/DDBJ databases">
        <authorList>
            <person name="Campoy J."/>
            <person name="Schneeberger K."/>
            <person name="Spophaly S."/>
        </authorList>
    </citation>
    <scope>NUCLEOTIDE SEQUENCE [LARGE SCALE GENOMIC DNA]</scope>
    <source>
        <strain evidence="1">PruArmRojPasFocal</strain>
    </source>
</reference>
<organism evidence="1 2">
    <name type="scientific">Prunus armeniaca</name>
    <name type="common">Apricot</name>
    <name type="synonym">Armeniaca vulgaris</name>
    <dbReference type="NCBI Taxonomy" id="36596"/>
    <lineage>
        <taxon>Eukaryota</taxon>
        <taxon>Viridiplantae</taxon>
        <taxon>Streptophyta</taxon>
        <taxon>Embryophyta</taxon>
        <taxon>Tracheophyta</taxon>
        <taxon>Spermatophyta</taxon>
        <taxon>Magnoliopsida</taxon>
        <taxon>eudicotyledons</taxon>
        <taxon>Gunneridae</taxon>
        <taxon>Pentapetalae</taxon>
        <taxon>rosids</taxon>
        <taxon>fabids</taxon>
        <taxon>Rosales</taxon>
        <taxon>Rosaceae</taxon>
        <taxon>Amygdaloideae</taxon>
        <taxon>Amygdaleae</taxon>
        <taxon>Prunus</taxon>
    </lineage>
</organism>
<gene>
    <name evidence="1" type="ORF">CURHAP_LOCUS8124</name>
</gene>
<accession>A0A6J5TPP0</accession>
<dbReference type="AlphaFoldDB" id="A0A6J5TPP0"/>